<dbReference type="CDD" id="cd23021">
    <property type="entry name" value="zf-HIT_IN80B"/>
    <property type="match status" value="1"/>
</dbReference>
<dbReference type="SMART" id="SM01406">
    <property type="entry name" value="PAPA-1"/>
    <property type="match status" value="1"/>
</dbReference>
<dbReference type="Proteomes" id="UP001054252">
    <property type="component" value="Unassembled WGS sequence"/>
</dbReference>
<dbReference type="GO" id="GO:0006338">
    <property type="term" value="P:chromatin remodeling"/>
    <property type="evidence" value="ECO:0007669"/>
    <property type="project" value="InterPro"/>
</dbReference>
<dbReference type="PANTHER" id="PTHR21561:SF16">
    <property type="entry name" value="PAPA-1-LIKE FAMILY PROTEIN _ ZINC FINGER (HIT TYPE) FAMILY PROTEIN"/>
    <property type="match status" value="1"/>
</dbReference>
<feature type="region of interest" description="Disordered" evidence="1">
    <location>
        <begin position="229"/>
        <end position="368"/>
    </location>
</feature>
<keyword evidence="4" id="KW-1185">Reference proteome</keyword>
<feature type="compositionally biased region" description="Polar residues" evidence="1">
    <location>
        <begin position="263"/>
        <end position="273"/>
    </location>
</feature>
<evidence type="ECO:0000313" key="3">
    <source>
        <dbReference type="EMBL" id="GKV45031.1"/>
    </source>
</evidence>
<feature type="domain" description="INO80 complex subunit B-like conserved region" evidence="2">
    <location>
        <begin position="309"/>
        <end position="394"/>
    </location>
</feature>
<feature type="compositionally biased region" description="Acidic residues" evidence="1">
    <location>
        <begin position="231"/>
        <end position="241"/>
    </location>
</feature>
<comment type="caution">
    <text evidence="3">The sequence shown here is derived from an EMBL/GenBank/DDBJ whole genome shotgun (WGS) entry which is preliminary data.</text>
</comment>
<dbReference type="EMBL" id="BPVZ01000189">
    <property type="protein sequence ID" value="GKV45031.1"/>
    <property type="molecule type" value="Genomic_DNA"/>
</dbReference>
<feature type="compositionally biased region" description="Basic and acidic residues" evidence="1">
    <location>
        <begin position="300"/>
        <end position="338"/>
    </location>
</feature>
<dbReference type="Pfam" id="PF04438">
    <property type="entry name" value="zf-HIT"/>
    <property type="match status" value="1"/>
</dbReference>
<gene>
    <name evidence="3" type="ORF">SLEP1_g52160</name>
</gene>
<evidence type="ECO:0000313" key="4">
    <source>
        <dbReference type="Proteomes" id="UP001054252"/>
    </source>
</evidence>
<proteinExistence type="predicted"/>
<dbReference type="GO" id="GO:0031011">
    <property type="term" value="C:Ino80 complex"/>
    <property type="evidence" value="ECO:0007669"/>
    <property type="project" value="InterPro"/>
</dbReference>
<dbReference type="InterPro" id="IPR029523">
    <property type="entry name" value="INO80B/Ies2"/>
</dbReference>
<feature type="compositionally biased region" description="Basic and acidic residues" evidence="1">
    <location>
        <begin position="345"/>
        <end position="367"/>
    </location>
</feature>
<reference evidence="3 4" key="1">
    <citation type="journal article" date="2021" name="Commun. Biol.">
        <title>The genome of Shorea leprosula (Dipterocarpaceae) highlights the ecological relevance of drought in aseasonal tropical rainforests.</title>
        <authorList>
            <person name="Ng K.K.S."/>
            <person name="Kobayashi M.J."/>
            <person name="Fawcett J.A."/>
            <person name="Hatakeyama M."/>
            <person name="Paape T."/>
            <person name="Ng C.H."/>
            <person name="Ang C.C."/>
            <person name="Tnah L.H."/>
            <person name="Lee C.T."/>
            <person name="Nishiyama T."/>
            <person name="Sese J."/>
            <person name="O'Brien M.J."/>
            <person name="Copetti D."/>
            <person name="Mohd Noor M.I."/>
            <person name="Ong R.C."/>
            <person name="Putra M."/>
            <person name="Sireger I.Z."/>
            <person name="Indrioko S."/>
            <person name="Kosugi Y."/>
            <person name="Izuno A."/>
            <person name="Isagi Y."/>
            <person name="Lee S.L."/>
            <person name="Shimizu K.K."/>
        </authorList>
    </citation>
    <scope>NUCLEOTIDE SEQUENCE [LARGE SCALE GENOMIC DNA]</scope>
    <source>
        <strain evidence="3">214</strain>
    </source>
</reference>
<organism evidence="3 4">
    <name type="scientific">Rubroshorea leprosula</name>
    <dbReference type="NCBI Taxonomy" id="152421"/>
    <lineage>
        <taxon>Eukaryota</taxon>
        <taxon>Viridiplantae</taxon>
        <taxon>Streptophyta</taxon>
        <taxon>Embryophyta</taxon>
        <taxon>Tracheophyta</taxon>
        <taxon>Spermatophyta</taxon>
        <taxon>Magnoliopsida</taxon>
        <taxon>eudicotyledons</taxon>
        <taxon>Gunneridae</taxon>
        <taxon>Pentapetalae</taxon>
        <taxon>rosids</taxon>
        <taxon>malvids</taxon>
        <taxon>Malvales</taxon>
        <taxon>Dipterocarpaceae</taxon>
        <taxon>Rubroshorea</taxon>
    </lineage>
</organism>
<sequence length="453" mass="49953">MESFDGAGFAAVGSTARKKRSIPSRRPCAVENLQSYNFLSSLVQSIGSVSKEDQHFKNGSNALGSDNKLKLKLKLGGVTHTIHTKSMAEDAFGGVLTVAKSSHFSGAPQIEKSLLQGKADNFPHPSDKEKGYGVFSGSGSVLGGYSSWKKVSGISISGNETDNYEPTRKSKRVPKRRVLDVGFDSDEEQEDAEMRYLGRLKASTGRANYEDEMIVRNERGQGIYDDRNYVEEEEEPVSDDDSGFKRRRLGKGSIDSFMEGRNESTPTTRNRALQSGKEGLSLPGTSLIEFPDGLPPAPSKKQEKLTDVEQQLKKAEAAQRRRMQSEKAAREAEAEAIRKILGQDSGRKKKEEKIKKQRDELAQEKASKSNTLASNTVRWVMGPTGTTVIFSEDIGLPNIFCSVPCSYPPPREKCAGPNCTNTYKYRDSKSKLPLCSLNCYKAIHEKTQPLITC</sequence>
<dbReference type="AlphaFoldDB" id="A0AAV5M5L1"/>
<evidence type="ECO:0000259" key="2">
    <source>
        <dbReference type="SMART" id="SM01406"/>
    </source>
</evidence>
<evidence type="ECO:0000256" key="1">
    <source>
        <dbReference type="SAM" id="MobiDB-lite"/>
    </source>
</evidence>
<dbReference type="PANTHER" id="PTHR21561">
    <property type="entry name" value="INO80 COMPLEX SUBUNIT B"/>
    <property type="match status" value="1"/>
</dbReference>
<accession>A0AAV5M5L1</accession>
<dbReference type="Pfam" id="PF04795">
    <property type="entry name" value="PAPA-1"/>
    <property type="match status" value="1"/>
</dbReference>
<dbReference type="InterPro" id="IPR007529">
    <property type="entry name" value="Znf_HIT"/>
</dbReference>
<protein>
    <recommendedName>
        <fullName evidence="2">INO80 complex subunit B-like conserved region domain-containing protein</fullName>
    </recommendedName>
</protein>
<dbReference type="InterPro" id="IPR006880">
    <property type="entry name" value="INO80B_C"/>
</dbReference>
<name>A0AAV5M5L1_9ROSI</name>